<dbReference type="VEuPathDB" id="FungiDB:M747DRAFT_248964"/>
<protein>
    <submittedName>
        <fullName evidence="1">Uncharacterized protein</fullName>
    </submittedName>
</protein>
<dbReference type="Proteomes" id="UP000253845">
    <property type="component" value="Unassembled WGS sequence"/>
</dbReference>
<dbReference type="AlphaFoldDB" id="A0A370BKM6"/>
<dbReference type="EMBL" id="KZ851961">
    <property type="protein sequence ID" value="RDH14680.1"/>
    <property type="molecule type" value="Genomic_DNA"/>
</dbReference>
<proteinExistence type="predicted"/>
<reference evidence="1 2" key="1">
    <citation type="submission" date="2018-07" db="EMBL/GenBank/DDBJ databases">
        <title>Section-level genome sequencing of Aspergillus section Nigri to investigate inter- and intra-species variation.</title>
        <authorList>
            <consortium name="DOE Joint Genome Institute"/>
            <person name="Vesth T.C."/>
            <person name="Nybo J.L."/>
            <person name="Theobald S."/>
            <person name="Frisvad J.C."/>
            <person name="Larsen T.O."/>
            <person name="Nielsen K.F."/>
            <person name="Hoof J.B."/>
            <person name="Brandl J."/>
            <person name="Salamov A."/>
            <person name="Riley R."/>
            <person name="Gladden J.M."/>
            <person name="Phatale P."/>
            <person name="Nielsen M.T."/>
            <person name="Lyhne E.K."/>
            <person name="Kogle M.E."/>
            <person name="Strasser K."/>
            <person name="McDonnell E."/>
            <person name="Barry K."/>
            <person name="Clum A."/>
            <person name="Chen C."/>
            <person name="Nolan M."/>
            <person name="Sandor L."/>
            <person name="Kuo A."/>
            <person name="Lipzen A."/>
            <person name="Hainaut M."/>
            <person name="Drula E."/>
            <person name="Tsang A."/>
            <person name="Magnuson J.K."/>
            <person name="Henrissat B."/>
            <person name="Wiebenga A."/>
            <person name="Simmons B.A."/>
            <person name="Makela M.R."/>
            <person name="De vries R.P."/>
            <person name="Grigoriev I.V."/>
            <person name="Mortensen U.H."/>
            <person name="Baker S.E."/>
            <person name="Andersen M.R."/>
        </authorList>
    </citation>
    <scope>NUCLEOTIDE SEQUENCE [LARGE SCALE GENOMIC DNA]</scope>
    <source>
        <strain evidence="1 2">ATCC 13496</strain>
    </source>
</reference>
<gene>
    <name evidence="1" type="ORF">M747DRAFT_248964</name>
</gene>
<name>A0A370BKM6_ASPNG</name>
<evidence type="ECO:0000313" key="2">
    <source>
        <dbReference type="Proteomes" id="UP000253845"/>
    </source>
</evidence>
<organism evidence="1 2">
    <name type="scientific">Aspergillus niger ATCC 13496</name>
    <dbReference type="NCBI Taxonomy" id="1353008"/>
    <lineage>
        <taxon>Eukaryota</taxon>
        <taxon>Fungi</taxon>
        <taxon>Dikarya</taxon>
        <taxon>Ascomycota</taxon>
        <taxon>Pezizomycotina</taxon>
        <taxon>Eurotiomycetes</taxon>
        <taxon>Eurotiomycetidae</taxon>
        <taxon>Eurotiales</taxon>
        <taxon>Aspergillaceae</taxon>
        <taxon>Aspergillus</taxon>
        <taxon>Aspergillus subgen. Circumdati</taxon>
    </lineage>
</organism>
<evidence type="ECO:0000313" key="1">
    <source>
        <dbReference type="EMBL" id="RDH14680.1"/>
    </source>
</evidence>
<accession>A0A370BKM6</accession>
<sequence length="212" mass="23056">MEHTVCQGNTAKQCTGNDGVQVPKCALHGRGHRASRYRLSRVTGSQTLIDGHTRKLNGLMVPCVNAYDKPVYGFLEKFAEEVSRPRPWSVCGMTTLSTECEMLKPALARLTSGQGSFRAGAESLAFANCLLGSRVDHFASVVDNMAVRQLQMPKRVLEAETLVGPSVGCQGARLLKRRYADSTRIRLDASHAIVPAIRLRVSGAVWPNSGSM</sequence>